<dbReference type="InterPro" id="IPR001173">
    <property type="entry name" value="Glyco_trans_2-like"/>
</dbReference>
<organism evidence="2 3">
    <name type="scientific">Neiella holothuriorum</name>
    <dbReference type="NCBI Taxonomy" id="2870530"/>
    <lineage>
        <taxon>Bacteria</taxon>
        <taxon>Pseudomonadati</taxon>
        <taxon>Pseudomonadota</taxon>
        <taxon>Gammaproteobacteria</taxon>
        <taxon>Alteromonadales</taxon>
        <taxon>Echinimonadaceae</taxon>
        <taxon>Neiella</taxon>
    </lineage>
</organism>
<sequence>MIVAVVVAYFPRSEQLEHLICNLSEQVAGIVVVDNTPKANAAPDWFSSSNDPHARWLALGRNVGIARAHNLGIEAAKSMQAEQVILFDQDSQVNTGFVEGLAVAANSLRSQGIQLACIGPRPFCLHENKESKPRVQSPLGKFGEVTLVRQIIASGMLIRLSDFDQVGPKESGLFIDGVDHEWCWRALAKGFSVAVCETVKMPHVLGDSRGGLLGLSYKVGSPERLYYQFRNILVLSRRPYVPLYWKVRNLLAMPIRFLLMSLFQAPRYKRCRLMLKGVWHGLAAKSGPLDK</sequence>
<accession>A0ABS7EG09</accession>
<dbReference type="Proteomes" id="UP001166251">
    <property type="component" value="Unassembled WGS sequence"/>
</dbReference>
<dbReference type="Gene3D" id="3.90.550.10">
    <property type="entry name" value="Spore Coat Polysaccharide Biosynthesis Protein SpsA, Chain A"/>
    <property type="match status" value="1"/>
</dbReference>
<reference evidence="2" key="1">
    <citation type="submission" date="2021-07" db="EMBL/GenBank/DDBJ databases">
        <title>Neiella marina sp. nov., isolated from the intestinal content of sea cucumber Apostichopus japonicus.</title>
        <authorList>
            <person name="Bai X."/>
        </authorList>
    </citation>
    <scope>NUCLEOTIDE SEQUENCE</scope>
    <source>
        <strain evidence="2">126</strain>
    </source>
</reference>
<gene>
    <name evidence="2" type="ORF">K0504_06795</name>
</gene>
<evidence type="ECO:0000313" key="2">
    <source>
        <dbReference type="EMBL" id="MBW8190736.1"/>
    </source>
</evidence>
<dbReference type="SUPFAM" id="SSF53448">
    <property type="entry name" value="Nucleotide-diphospho-sugar transferases"/>
    <property type="match status" value="1"/>
</dbReference>
<keyword evidence="3" id="KW-1185">Reference proteome</keyword>
<dbReference type="InterPro" id="IPR050834">
    <property type="entry name" value="Glycosyltransf_2"/>
</dbReference>
<dbReference type="CDD" id="cd02526">
    <property type="entry name" value="GT2_RfbF_like"/>
    <property type="match status" value="1"/>
</dbReference>
<comment type="caution">
    <text evidence="2">The sequence shown here is derived from an EMBL/GenBank/DDBJ whole genome shotgun (WGS) entry which is preliminary data.</text>
</comment>
<name>A0ABS7EG09_9GAMM</name>
<dbReference type="PANTHER" id="PTHR43685">
    <property type="entry name" value="GLYCOSYLTRANSFERASE"/>
    <property type="match status" value="1"/>
</dbReference>
<dbReference type="InterPro" id="IPR029044">
    <property type="entry name" value="Nucleotide-diphossugar_trans"/>
</dbReference>
<proteinExistence type="predicted"/>
<dbReference type="EMBL" id="JAHZSS010000006">
    <property type="protein sequence ID" value="MBW8190736.1"/>
    <property type="molecule type" value="Genomic_DNA"/>
</dbReference>
<protein>
    <submittedName>
        <fullName evidence="2">Glycosyltransferase family 2 protein</fullName>
    </submittedName>
</protein>
<evidence type="ECO:0000259" key="1">
    <source>
        <dbReference type="Pfam" id="PF00535"/>
    </source>
</evidence>
<feature type="domain" description="Glycosyltransferase 2-like" evidence="1">
    <location>
        <begin position="5"/>
        <end position="160"/>
    </location>
</feature>
<dbReference type="RefSeq" id="WP_220103423.1">
    <property type="nucleotide sequence ID" value="NZ_JAHZSS010000006.1"/>
</dbReference>
<dbReference type="Pfam" id="PF00535">
    <property type="entry name" value="Glycos_transf_2"/>
    <property type="match status" value="1"/>
</dbReference>
<dbReference type="PANTHER" id="PTHR43685:SF2">
    <property type="entry name" value="GLYCOSYLTRANSFERASE 2-LIKE DOMAIN-CONTAINING PROTEIN"/>
    <property type="match status" value="1"/>
</dbReference>
<evidence type="ECO:0000313" key="3">
    <source>
        <dbReference type="Proteomes" id="UP001166251"/>
    </source>
</evidence>